<evidence type="ECO:0000256" key="1">
    <source>
        <dbReference type="SAM" id="MobiDB-lite"/>
    </source>
</evidence>
<reference evidence="2 3" key="1">
    <citation type="journal article" date="2016" name="PLoS Pathog.">
        <title>Biosynthesis of antibiotic leucinostatins in bio-control fungus Purpureocillium lilacinum and their inhibition on phytophthora revealed by genome mining.</title>
        <authorList>
            <person name="Wang G."/>
            <person name="Liu Z."/>
            <person name="Lin R."/>
            <person name="Li E."/>
            <person name="Mao Z."/>
            <person name="Ling J."/>
            <person name="Yang Y."/>
            <person name="Yin W.B."/>
            <person name="Xie B."/>
        </authorList>
    </citation>
    <scope>NUCLEOTIDE SEQUENCE [LARGE SCALE GENOMIC DNA]</scope>
    <source>
        <strain evidence="2">170</strain>
    </source>
</reference>
<organism evidence="2 3">
    <name type="scientific">Pochonia chlamydosporia 170</name>
    <dbReference type="NCBI Taxonomy" id="1380566"/>
    <lineage>
        <taxon>Eukaryota</taxon>
        <taxon>Fungi</taxon>
        <taxon>Dikarya</taxon>
        <taxon>Ascomycota</taxon>
        <taxon>Pezizomycotina</taxon>
        <taxon>Sordariomycetes</taxon>
        <taxon>Hypocreomycetidae</taxon>
        <taxon>Hypocreales</taxon>
        <taxon>Clavicipitaceae</taxon>
        <taxon>Pochonia</taxon>
    </lineage>
</organism>
<evidence type="ECO:0000313" key="3">
    <source>
        <dbReference type="Proteomes" id="UP000078397"/>
    </source>
</evidence>
<evidence type="ECO:0000313" key="2">
    <source>
        <dbReference type="EMBL" id="OAQ62204.1"/>
    </source>
</evidence>
<dbReference type="AlphaFoldDB" id="A0A179F9R4"/>
<name>A0A179F9R4_METCM</name>
<proteinExistence type="predicted"/>
<dbReference type="GeneID" id="28850047"/>
<feature type="region of interest" description="Disordered" evidence="1">
    <location>
        <begin position="150"/>
        <end position="170"/>
    </location>
</feature>
<sequence length="170" mass="18196">MHQAPGIKHQVSILFFQEVAVGVPVEGYGDTVDSQTRNFFVSLKRRSHAGASCNPRYMVRTLQYTSHALVVTCCGPVEGHQGQDGGTQCDLDEYYVCDVAGGMNLVPNTSICDVLLTKFAEPDASSSGKASSPIETEDSLFRIKLSCGSGESELPLKNVTPSPAPVRSAE</sequence>
<keyword evidence="3" id="KW-1185">Reference proteome</keyword>
<dbReference type="RefSeq" id="XP_018139908.1">
    <property type="nucleotide sequence ID" value="XM_018286053.1"/>
</dbReference>
<comment type="caution">
    <text evidence="2">The sequence shown here is derived from an EMBL/GenBank/DDBJ whole genome shotgun (WGS) entry which is preliminary data.</text>
</comment>
<protein>
    <submittedName>
        <fullName evidence="2">Uncharacterized protein</fullName>
    </submittedName>
</protein>
<accession>A0A179F9R4</accession>
<gene>
    <name evidence="2" type="ORF">VFPPC_07142</name>
</gene>
<dbReference type="EMBL" id="LSBJ02000007">
    <property type="protein sequence ID" value="OAQ62204.1"/>
    <property type="molecule type" value="Genomic_DNA"/>
</dbReference>
<dbReference type="Proteomes" id="UP000078397">
    <property type="component" value="Unassembled WGS sequence"/>
</dbReference>
<dbReference type="KEGG" id="pchm:VFPPC_07142"/>